<dbReference type="EMBL" id="PVBT01000012">
    <property type="protein sequence ID" value="PRD49515.1"/>
    <property type="molecule type" value="Genomic_DNA"/>
</dbReference>
<dbReference type="AlphaFoldDB" id="A0A2S9J9Q2"/>
<organism evidence="3 4">
    <name type="scientific">Phyllobacterium myrsinacearum</name>
    <dbReference type="NCBI Taxonomy" id="28101"/>
    <lineage>
        <taxon>Bacteria</taxon>
        <taxon>Pseudomonadati</taxon>
        <taxon>Pseudomonadota</taxon>
        <taxon>Alphaproteobacteria</taxon>
        <taxon>Hyphomicrobiales</taxon>
        <taxon>Phyllobacteriaceae</taxon>
        <taxon>Phyllobacterium</taxon>
    </lineage>
</organism>
<dbReference type="InterPro" id="IPR006171">
    <property type="entry name" value="TOPRIM_dom"/>
</dbReference>
<evidence type="ECO:0000313" key="4">
    <source>
        <dbReference type="Proteomes" id="UP000238563"/>
    </source>
</evidence>
<evidence type="ECO:0000313" key="3">
    <source>
        <dbReference type="EMBL" id="PRD49515.1"/>
    </source>
</evidence>
<comment type="caution">
    <text evidence="3">The sequence shown here is derived from an EMBL/GenBank/DDBJ whole genome shotgun (WGS) entry which is preliminary data.</text>
</comment>
<sequence>MIPAAELARRLADQAEAVCRHYLFNGHREGRYWCVGDVRNTPGRSMFVRLDRGECERGTPGRWMDAATGEYGDLLDIIAKARGLTRFTDIAAEALRFLDGSHAQPERVSRQSDAGQRASGTPDAARRLFALAHPLAGTLAEKYLHGRGITNLHGTASLRFHPRCYYRPDAHSPTETWPAMIACVTDLAGHQTGAHRTWLDPFGHGKAPIDTPRRAMGKLLGHAVRFGWSGEVLAVGEGIETMLSLRCALPHMSMAAALSSAHLAALLFPATLCRLYIAQDADPAGDAARDTLLARAAAAGIEAIVLSPALEDFNEDLRRAGIEALAAGLRRQLIAQDVARFLSPPPLPGR</sequence>
<evidence type="ECO:0000259" key="1">
    <source>
        <dbReference type="Pfam" id="PF13362"/>
    </source>
</evidence>
<dbReference type="OrthoDB" id="9811157at2"/>
<gene>
    <name evidence="3" type="ORF">C5750_25890</name>
</gene>
<dbReference type="Pfam" id="PF13362">
    <property type="entry name" value="Toprim_3"/>
    <property type="match status" value="1"/>
</dbReference>
<dbReference type="InterPro" id="IPR055570">
    <property type="entry name" value="DUF7146"/>
</dbReference>
<name>A0A2S9J9Q2_9HYPH</name>
<reference evidence="3 4" key="1">
    <citation type="submission" date="2018-02" db="EMBL/GenBank/DDBJ databases">
        <title>The draft genome of Phyllobacterium myrsinacearum DSM5892.</title>
        <authorList>
            <person name="Li L."/>
            <person name="Liu L."/>
            <person name="Zhang X."/>
            <person name="Wang T."/>
        </authorList>
    </citation>
    <scope>NUCLEOTIDE SEQUENCE [LARGE SCALE GENOMIC DNA]</scope>
    <source>
        <strain evidence="3 4">DSM 5892</strain>
    </source>
</reference>
<dbReference type="Pfam" id="PF23639">
    <property type="entry name" value="DUF7146"/>
    <property type="match status" value="1"/>
</dbReference>
<dbReference type="RefSeq" id="WP_105738264.1">
    <property type="nucleotide sequence ID" value="NZ_PVBT01000012.1"/>
</dbReference>
<feature type="domain" description="Toprim" evidence="1">
    <location>
        <begin position="233"/>
        <end position="322"/>
    </location>
</feature>
<accession>A0A2S9J9Q2</accession>
<evidence type="ECO:0000259" key="2">
    <source>
        <dbReference type="Pfam" id="PF23639"/>
    </source>
</evidence>
<dbReference type="Proteomes" id="UP000238563">
    <property type="component" value="Unassembled WGS sequence"/>
</dbReference>
<protein>
    <submittedName>
        <fullName evidence="3">DNA primase</fullName>
    </submittedName>
</protein>
<keyword evidence="4" id="KW-1185">Reference proteome</keyword>
<feature type="domain" description="DUF7146" evidence="2">
    <location>
        <begin position="121"/>
        <end position="226"/>
    </location>
</feature>
<proteinExistence type="predicted"/>